<keyword evidence="2" id="KW-1185">Reference proteome</keyword>
<dbReference type="AlphaFoldDB" id="A0AA38FX55"/>
<dbReference type="InterPro" id="IPR002347">
    <property type="entry name" value="SDR_fam"/>
</dbReference>
<organism evidence="1 2">
    <name type="scientific">Taxus chinensis</name>
    <name type="common">Chinese yew</name>
    <name type="synonym">Taxus wallichiana var. chinensis</name>
    <dbReference type="NCBI Taxonomy" id="29808"/>
    <lineage>
        <taxon>Eukaryota</taxon>
        <taxon>Viridiplantae</taxon>
        <taxon>Streptophyta</taxon>
        <taxon>Embryophyta</taxon>
        <taxon>Tracheophyta</taxon>
        <taxon>Spermatophyta</taxon>
        <taxon>Pinopsida</taxon>
        <taxon>Pinidae</taxon>
        <taxon>Conifers II</taxon>
        <taxon>Cupressales</taxon>
        <taxon>Taxaceae</taxon>
        <taxon>Taxus</taxon>
    </lineage>
</organism>
<dbReference type="InterPro" id="IPR052992">
    <property type="entry name" value="SDR_member_12"/>
</dbReference>
<protein>
    <submittedName>
        <fullName evidence="1">Uncharacterized protein</fullName>
    </submittedName>
</protein>
<dbReference type="Gene3D" id="3.40.50.720">
    <property type="entry name" value="NAD(P)-binding Rossmann-like Domain"/>
    <property type="match status" value="1"/>
</dbReference>
<reference evidence="1 2" key="1">
    <citation type="journal article" date="2021" name="Nat. Plants">
        <title>The Taxus genome provides insights into paclitaxel biosynthesis.</title>
        <authorList>
            <person name="Xiong X."/>
            <person name="Gou J."/>
            <person name="Liao Q."/>
            <person name="Li Y."/>
            <person name="Zhou Q."/>
            <person name="Bi G."/>
            <person name="Li C."/>
            <person name="Du R."/>
            <person name="Wang X."/>
            <person name="Sun T."/>
            <person name="Guo L."/>
            <person name="Liang H."/>
            <person name="Lu P."/>
            <person name="Wu Y."/>
            <person name="Zhang Z."/>
            <person name="Ro D.K."/>
            <person name="Shang Y."/>
            <person name="Huang S."/>
            <person name="Yan J."/>
        </authorList>
    </citation>
    <scope>NUCLEOTIDE SEQUENCE [LARGE SCALE GENOMIC DNA]</scope>
    <source>
        <strain evidence="1">Ta-2019</strain>
    </source>
</reference>
<feature type="non-terminal residue" evidence="1">
    <location>
        <position position="93"/>
    </location>
</feature>
<name>A0AA38FX55_TAXCH</name>
<dbReference type="Pfam" id="PF00106">
    <property type="entry name" value="adh_short"/>
    <property type="match status" value="1"/>
</dbReference>
<dbReference type="EMBL" id="JAHRHJ020000006">
    <property type="protein sequence ID" value="KAH9311595.1"/>
    <property type="molecule type" value="Genomic_DNA"/>
</dbReference>
<evidence type="ECO:0000313" key="2">
    <source>
        <dbReference type="Proteomes" id="UP000824469"/>
    </source>
</evidence>
<sequence length="93" mass="10105">AYRTAAFSIYGFTHFTRSAFQEHAKKFKSEDTQVDITGKNCIITGANSGIGFATAEALASRGASVYMVCRNKEKGEEALLEIRSKTGNANVHL</sequence>
<evidence type="ECO:0000313" key="1">
    <source>
        <dbReference type="EMBL" id="KAH9311595.1"/>
    </source>
</evidence>
<feature type="non-terminal residue" evidence="1">
    <location>
        <position position="1"/>
    </location>
</feature>
<gene>
    <name evidence="1" type="ORF">KI387_026630</name>
</gene>
<dbReference type="SUPFAM" id="SSF51735">
    <property type="entry name" value="NAD(P)-binding Rossmann-fold domains"/>
    <property type="match status" value="1"/>
</dbReference>
<accession>A0AA38FX55</accession>
<dbReference type="InterPro" id="IPR036291">
    <property type="entry name" value="NAD(P)-bd_dom_sf"/>
</dbReference>
<dbReference type="PANTHER" id="PTHR44656">
    <property type="entry name" value="DEHYDROGENASE/REDUCTASE SDR FAMILY MEMBER 12"/>
    <property type="match status" value="1"/>
</dbReference>
<dbReference type="PANTHER" id="PTHR44656:SF7">
    <property type="entry name" value="DEHYDROGENASE_REDUCTASE SDR FAMILY MEMBER 12"/>
    <property type="match status" value="1"/>
</dbReference>
<comment type="caution">
    <text evidence="1">The sequence shown here is derived from an EMBL/GenBank/DDBJ whole genome shotgun (WGS) entry which is preliminary data.</text>
</comment>
<proteinExistence type="predicted"/>
<dbReference type="Proteomes" id="UP000824469">
    <property type="component" value="Unassembled WGS sequence"/>
</dbReference>